<evidence type="ECO:0000313" key="2">
    <source>
        <dbReference type="EMBL" id="MFC7580857.1"/>
    </source>
</evidence>
<keyword evidence="2" id="KW-0808">Transferase</keyword>
<name>A0ABW2SL65_9ACTO</name>
<sequence>MAEWKTWSLGGASGKEPHGDGGGDEPGRPLPPDAAERWGTEVTPFTLERAARVVQGDGFPVTRDEAAIGVLINSLPMRLHREPADAPWAQFEARVPLPDGMEEGAPDPFDLQQTANTWNSQHLQPTVIPARSDERFFFHLSTRFFVGEGLSDRQIHLMIARGIVVTLQAARQLPGLVTPPEDA</sequence>
<accession>A0ABW2SL65</accession>
<keyword evidence="2" id="KW-0418">Kinase</keyword>
<reference evidence="3" key="1">
    <citation type="journal article" date="2019" name="Int. J. Syst. Evol. Microbiol.">
        <title>The Global Catalogue of Microorganisms (GCM) 10K type strain sequencing project: providing services to taxonomists for standard genome sequencing and annotation.</title>
        <authorList>
            <consortium name="The Broad Institute Genomics Platform"/>
            <consortium name="The Broad Institute Genome Sequencing Center for Infectious Disease"/>
            <person name="Wu L."/>
            <person name="Ma J."/>
        </authorList>
    </citation>
    <scope>NUCLEOTIDE SEQUENCE [LARGE SCALE GENOMIC DNA]</scope>
    <source>
        <strain evidence="3">CCUG 56698</strain>
    </source>
</reference>
<feature type="region of interest" description="Disordered" evidence="1">
    <location>
        <begin position="1"/>
        <end position="37"/>
    </location>
</feature>
<organism evidence="2 3">
    <name type="scientific">Schaalia naturae</name>
    <dbReference type="NCBI Taxonomy" id="635203"/>
    <lineage>
        <taxon>Bacteria</taxon>
        <taxon>Bacillati</taxon>
        <taxon>Actinomycetota</taxon>
        <taxon>Actinomycetes</taxon>
        <taxon>Actinomycetales</taxon>
        <taxon>Actinomycetaceae</taxon>
        <taxon>Schaalia</taxon>
    </lineage>
</organism>
<feature type="compositionally biased region" description="Basic and acidic residues" evidence="1">
    <location>
        <begin position="15"/>
        <end position="27"/>
    </location>
</feature>
<dbReference type="RefSeq" id="WP_380973386.1">
    <property type="nucleotide sequence ID" value="NZ_JBHTEF010000001.1"/>
</dbReference>
<comment type="caution">
    <text evidence="2">The sequence shown here is derived from an EMBL/GenBank/DDBJ whole genome shotgun (WGS) entry which is preliminary data.</text>
</comment>
<dbReference type="GO" id="GO:0016301">
    <property type="term" value="F:kinase activity"/>
    <property type="evidence" value="ECO:0007669"/>
    <property type="project" value="UniProtKB-KW"/>
</dbReference>
<proteinExistence type="predicted"/>
<keyword evidence="3" id="KW-1185">Reference proteome</keyword>
<dbReference type="Proteomes" id="UP001596527">
    <property type="component" value="Unassembled WGS sequence"/>
</dbReference>
<gene>
    <name evidence="2" type="ORF">ACFQWG_06555</name>
</gene>
<evidence type="ECO:0000256" key="1">
    <source>
        <dbReference type="SAM" id="MobiDB-lite"/>
    </source>
</evidence>
<evidence type="ECO:0000313" key="3">
    <source>
        <dbReference type="Proteomes" id="UP001596527"/>
    </source>
</evidence>
<dbReference type="EMBL" id="JBHTEF010000001">
    <property type="protein sequence ID" value="MFC7580857.1"/>
    <property type="molecule type" value="Genomic_DNA"/>
</dbReference>
<protein>
    <submittedName>
        <fullName evidence="2">Histidine kinase</fullName>
    </submittedName>
</protein>